<dbReference type="AlphaFoldDB" id="A0AAN5D747"/>
<evidence type="ECO:0000256" key="1">
    <source>
        <dbReference type="SAM" id="MobiDB-lite"/>
    </source>
</evidence>
<evidence type="ECO:0000313" key="3">
    <source>
        <dbReference type="Proteomes" id="UP001328107"/>
    </source>
</evidence>
<feature type="non-terminal residue" evidence="2">
    <location>
        <position position="1"/>
    </location>
</feature>
<gene>
    <name evidence="2" type="ORF">PMAYCL1PPCAC_27482</name>
</gene>
<comment type="caution">
    <text evidence="2">The sequence shown here is derived from an EMBL/GenBank/DDBJ whole genome shotgun (WGS) entry which is preliminary data.</text>
</comment>
<name>A0AAN5D747_9BILA</name>
<evidence type="ECO:0000313" key="2">
    <source>
        <dbReference type="EMBL" id="GMR57287.1"/>
    </source>
</evidence>
<organism evidence="2 3">
    <name type="scientific">Pristionchus mayeri</name>
    <dbReference type="NCBI Taxonomy" id="1317129"/>
    <lineage>
        <taxon>Eukaryota</taxon>
        <taxon>Metazoa</taxon>
        <taxon>Ecdysozoa</taxon>
        <taxon>Nematoda</taxon>
        <taxon>Chromadorea</taxon>
        <taxon>Rhabditida</taxon>
        <taxon>Rhabditina</taxon>
        <taxon>Diplogasteromorpha</taxon>
        <taxon>Diplogasteroidea</taxon>
        <taxon>Neodiplogasteridae</taxon>
        <taxon>Pristionchus</taxon>
    </lineage>
</organism>
<protein>
    <submittedName>
        <fullName evidence="2">Uncharacterized protein</fullName>
    </submittedName>
</protein>
<dbReference type="EMBL" id="BTRK01000006">
    <property type="protein sequence ID" value="GMR57287.1"/>
    <property type="molecule type" value="Genomic_DNA"/>
</dbReference>
<feature type="region of interest" description="Disordered" evidence="1">
    <location>
        <begin position="1"/>
        <end position="20"/>
    </location>
</feature>
<dbReference type="Proteomes" id="UP001328107">
    <property type="component" value="Unassembled WGS sequence"/>
</dbReference>
<feature type="compositionally biased region" description="Low complexity" evidence="1">
    <location>
        <begin position="1"/>
        <end position="18"/>
    </location>
</feature>
<accession>A0AAN5D747</accession>
<proteinExistence type="predicted"/>
<reference evidence="3" key="1">
    <citation type="submission" date="2022-10" db="EMBL/GenBank/DDBJ databases">
        <title>Genome assembly of Pristionchus species.</title>
        <authorList>
            <person name="Yoshida K."/>
            <person name="Sommer R.J."/>
        </authorList>
    </citation>
    <scope>NUCLEOTIDE SEQUENCE [LARGE SCALE GENOMIC DNA]</scope>
    <source>
        <strain evidence="3">RS5460</strain>
    </source>
</reference>
<sequence length="82" mass="9268">TMQNSNSSKSSAQLQKLKPGIPTDKVFTQTKVGVKEFMRMNKNRPDLENVDTKKIEIRPLIVEILPYPSDLSFIGMSNLDKS</sequence>
<keyword evidence="3" id="KW-1185">Reference proteome</keyword>